<dbReference type="Proteomes" id="UP000765509">
    <property type="component" value="Unassembled WGS sequence"/>
</dbReference>
<organism evidence="1 2">
    <name type="scientific">Austropuccinia psidii MF-1</name>
    <dbReference type="NCBI Taxonomy" id="1389203"/>
    <lineage>
        <taxon>Eukaryota</taxon>
        <taxon>Fungi</taxon>
        <taxon>Dikarya</taxon>
        <taxon>Basidiomycota</taxon>
        <taxon>Pucciniomycotina</taxon>
        <taxon>Pucciniomycetes</taxon>
        <taxon>Pucciniales</taxon>
        <taxon>Sphaerophragmiaceae</taxon>
        <taxon>Austropuccinia</taxon>
    </lineage>
</organism>
<dbReference type="OrthoDB" id="2505635at2759"/>
<evidence type="ECO:0000313" key="1">
    <source>
        <dbReference type="EMBL" id="MBW0563570.1"/>
    </source>
</evidence>
<dbReference type="EMBL" id="AVOT02074389">
    <property type="protein sequence ID" value="MBW0563570.1"/>
    <property type="molecule type" value="Genomic_DNA"/>
</dbReference>
<gene>
    <name evidence="1" type="ORF">O181_103285</name>
</gene>
<evidence type="ECO:0000313" key="2">
    <source>
        <dbReference type="Proteomes" id="UP000765509"/>
    </source>
</evidence>
<keyword evidence="2" id="KW-1185">Reference proteome</keyword>
<dbReference type="AlphaFoldDB" id="A0A9Q3PJM4"/>
<accession>A0A9Q3PJM4</accession>
<protein>
    <submittedName>
        <fullName evidence="1">Uncharacterized protein</fullName>
    </submittedName>
</protein>
<reference evidence="1" key="1">
    <citation type="submission" date="2021-03" db="EMBL/GenBank/DDBJ databases">
        <title>Draft genome sequence of rust myrtle Austropuccinia psidii MF-1, a brazilian biotype.</title>
        <authorList>
            <person name="Quecine M.C."/>
            <person name="Pachon D.M.R."/>
            <person name="Bonatelli M.L."/>
            <person name="Correr F.H."/>
            <person name="Franceschini L.M."/>
            <person name="Leite T.F."/>
            <person name="Margarido G.R.A."/>
            <person name="Almeida C.A."/>
            <person name="Ferrarezi J.A."/>
            <person name="Labate C.A."/>
        </authorList>
    </citation>
    <scope>NUCLEOTIDE SEQUENCE</scope>
    <source>
        <strain evidence="1">MF-1</strain>
    </source>
</reference>
<sequence length="98" mass="10513">MILTDFFSGDHSGPSLSNNFLSILKQKSLDDAIICIMAHNPSANQQMEKESASTNMIGCMAHVLNLEACDGKTSATTPEDEDLPALMFIASLVTPLIV</sequence>
<comment type="caution">
    <text evidence="1">The sequence shown here is derived from an EMBL/GenBank/DDBJ whole genome shotgun (WGS) entry which is preliminary data.</text>
</comment>
<proteinExistence type="predicted"/>
<name>A0A9Q3PJM4_9BASI</name>